<comment type="caution">
    <text evidence="1">The sequence shown here is derived from an EMBL/GenBank/DDBJ whole genome shotgun (WGS) entry which is preliminary data.</text>
</comment>
<dbReference type="EMBL" id="NDIQ01000001">
    <property type="protein sequence ID" value="PRT53155.1"/>
    <property type="molecule type" value="Genomic_DNA"/>
</dbReference>
<dbReference type="RefSeq" id="XP_024663101.1">
    <property type="nucleotide sequence ID" value="XM_024807333.1"/>
</dbReference>
<dbReference type="OrthoDB" id="4009808at2759"/>
<accession>A0A2T0FDW7</accession>
<evidence type="ECO:0000313" key="2">
    <source>
        <dbReference type="Proteomes" id="UP000238350"/>
    </source>
</evidence>
<name>A0A2T0FDW7_9ASCO</name>
<reference evidence="1 2" key="1">
    <citation type="submission" date="2017-04" db="EMBL/GenBank/DDBJ databases">
        <title>Genome sequencing of [Candida] sorbophila.</title>
        <authorList>
            <person name="Ahn J.O."/>
        </authorList>
    </citation>
    <scope>NUCLEOTIDE SEQUENCE [LARGE SCALE GENOMIC DNA]</scope>
    <source>
        <strain evidence="1 2">DS02</strain>
    </source>
</reference>
<sequence>MNTIPLYMAEKAVKTANAFSPFAFPSKANGSVAPLTTTPQIFYLRRDTANPRTQINVFSPDGTKPYVYERQHRLSSHWRMSRADTSEPISVITLALTGSTFEFYAKPGLKMRKVATKLPLLPIGCRFYLNDGAMYQWDANTRYLERVINPGGGVEEKRQRLGHASLLRRFSFDWEIQIDPRVDPEVALTTVLIPLLTEWPNSILDHTAGVRAVLPPSNTNLNREFVDGIDPSLLVYSEPKSDLPKDFFNPPGFMHDPWIEG</sequence>
<organism evidence="1 2">
    <name type="scientific">Wickerhamiella sorbophila</name>
    <dbReference type="NCBI Taxonomy" id="45607"/>
    <lineage>
        <taxon>Eukaryota</taxon>
        <taxon>Fungi</taxon>
        <taxon>Dikarya</taxon>
        <taxon>Ascomycota</taxon>
        <taxon>Saccharomycotina</taxon>
        <taxon>Dipodascomycetes</taxon>
        <taxon>Dipodascales</taxon>
        <taxon>Trichomonascaceae</taxon>
        <taxon>Wickerhamiella</taxon>
    </lineage>
</organism>
<keyword evidence="2" id="KW-1185">Reference proteome</keyword>
<dbReference type="Proteomes" id="UP000238350">
    <property type="component" value="Unassembled WGS sequence"/>
</dbReference>
<proteinExistence type="predicted"/>
<dbReference type="AlphaFoldDB" id="A0A2T0FDW7"/>
<protein>
    <submittedName>
        <fullName evidence="1">Uncharacterized protein</fullName>
    </submittedName>
</protein>
<dbReference type="GeneID" id="36514524"/>
<evidence type="ECO:0000313" key="1">
    <source>
        <dbReference type="EMBL" id="PRT53155.1"/>
    </source>
</evidence>
<gene>
    <name evidence="1" type="ORF">B9G98_00775</name>
</gene>